<accession>A0A517M8H0</accession>
<evidence type="ECO:0000313" key="5">
    <source>
        <dbReference type="Proteomes" id="UP000319557"/>
    </source>
</evidence>
<dbReference type="InterPro" id="IPR048950">
    <property type="entry name" value="Ppx_GppA_C"/>
</dbReference>
<dbReference type="AlphaFoldDB" id="A0A517M8H0"/>
<dbReference type="Proteomes" id="UP000319557">
    <property type="component" value="Chromosome"/>
</dbReference>
<gene>
    <name evidence="4" type="primary">ppx</name>
    <name evidence="4" type="ORF">EC9_53930</name>
</gene>
<proteinExistence type="predicted"/>
<evidence type="ECO:0000313" key="4">
    <source>
        <dbReference type="EMBL" id="QDS91173.1"/>
    </source>
</evidence>
<dbReference type="EC" id="3.6.1.11" evidence="4"/>
<feature type="domain" description="Ppx/GppA phosphatase N-terminal" evidence="2">
    <location>
        <begin position="33"/>
        <end position="324"/>
    </location>
</feature>
<dbReference type="InterPro" id="IPR030673">
    <property type="entry name" value="PyroPPase_GppA_Ppx"/>
</dbReference>
<protein>
    <submittedName>
        <fullName evidence="4">Exopolyphosphatase</fullName>
        <ecNumber evidence="4">3.6.1.11</ecNumber>
    </submittedName>
</protein>
<dbReference type="PANTHER" id="PTHR30005">
    <property type="entry name" value="EXOPOLYPHOSPHATASE"/>
    <property type="match status" value="1"/>
</dbReference>
<dbReference type="InterPro" id="IPR050273">
    <property type="entry name" value="GppA/Ppx_hydrolase"/>
</dbReference>
<reference evidence="4 5" key="1">
    <citation type="submission" date="2019-02" db="EMBL/GenBank/DDBJ databases">
        <title>Deep-cultivation of Planctomycetes and their phenomic and genomic characterization uncovers novel biology.</title>
        <authorList>
            <person name="Wiegand S."/>
            <person name="Jogler M."/>
            <person name="Boedeker C."/>
            <person name="Pinto D."/>
            <person name="Vollmers J."/>
            <person name="Rivas-Marin E."/>
            <person name="Kohn T."/>
            <person name="Peeters S.H."/>
            <person name="Heuer A."/>
            <person name="Rast P."/>
            <person name="Oberbeckmann S."/>
            <person name="Bunk B."/>
            <person name="Jeske O."/>
            <person name="Meyerdierks A."/>
            <person name="Storesund J.E."/>
            <person name="Kallscheuer N."/>
            <person name="Luecker S."/>
            <person name="Lage O.M."/>
            <person name="Pohl T."/>
            <person name="Merkel B.J."/>
            <person name="Hornburger P."/>
            <person name="Mueller R.-W."/>
            <person name="Bruemmer F."/>
            <person name="Labrenz M."/>
            <person name="Spormann A.M."/>
            <person name="Op den Camp H."/>
            <person name="Overmann J."/>
            <person name="Amann R."/>
            <person name="Jetten M.S.M."/>
            <person name="Mascher T."/>
            <person name="Medema M.H."/>
            <person name="Devos D.P."/>
            <person name="Kaster A.-K."/>
            <person name="Ovreas L."/>
            <person name="Rohde M."/>
            <person name="Galperin M.Y."/>
            <person name="Jogler C."/>
        </authorList>
    </citation>
    <scope>NUCLEOTIDE SEQUENCE [LARGE SCALE GENOMIC DNA]</scope>
    <source>
        <strain evidence="4 5">EC9</strain>
    </source>
</reference>
<evidence type="ECO:0000256" key="1">
    <source>
        <dbReference type="ARBA" id="ARBA00022801"/>
    </source>
</evidence>
<keyword evidence="1 4" id="KW-0378">Hydrolase</keyword>
<dbReference type="Gene3D" id="3.30.420.150">
    <property type="entry name" value="Exopolyphosphatase. Domain 2"/>
    <property type="match status" value="1"/>
</dbReference>
<dbReference type="Gene3D" id="3.30.420.40">
    <property type="match status" value="1"/>
</dbReference>
<organism evidence="4 5">
    <name type="scientific">Rosistilla ulvae</name>
    <dbReference type="NCBI Taxonomy" id="1930277"/>
    <lineage>
        <taxon>Bacteria</taxon>
        <taxon>Pseudomonadati</taxon>
        <taxon>Planctomycetota</taxon>
        <taxon>Planctomycetia</taxon>
        <taxon>Pirellulales</taxon>
        <taxon>Pirellulaceae</taxon>
        <taxon>Rosistilla</taxon>
    </lineage>
</organism>
<sequence length="526" mass="58498">MSETTERSTSAGLMPPRTVAVIDIGATSIRMAVAEISDLGLVRTIDSLTRKITLGEDVFKSRQITRSSIEECVRILRSYQKVLLEYGITSAVDIRVVATSAVREAANRLAFLDRVFVATGLEVESIEEAEVNRITYMGIQPHLDSDPKLAVAKSVVVEVGGGSTEVLVVRSGNVLFSETHRLGSLRLAERLESLGAPGMRRRSIMETQIRQTVARIREQVFAEDGKIELIALGGDMRFAASHILGDWDGGTLARVSVDALDALVNEVLKYNEDEIVQKLNVNFSDATTLGPALLSNLMLARIFQLDTVLVSDTNLRDGLLLEMASEGRWTAEFRNQILRSAMTLGRKCDFDQPYAKHVAASASLLFEQLKAEHQLDAKYEVMLHVAALLHEIGMFVDVRSNHKHAMYLIRNSEIFGLSRQDVLLVALVARYHRRAHPQPGHEGYGSLSRSERVAVAKMAALLRLAIAMHDSRSGRVQEFKCIKQRDRLVIEVPRVEDVTLEQLAVRQNSTLFEEVFGLRVMVRAEQ</sequence>
<feature type="domain" description="Ppx/GppA phosphatase C-terminal" evidence="3">
    <location>
        <begin position="339"/>
        <end position="489"/>
    </location>
</feature>
<dbReference type="InterPro" id="IPR003695">
    <property type="entry name" value="Ppx_GppA_N"/>
</dbReference>
<dbReference type="Pfam" id="PF21447">
    <property type="entry name" value="Ppx-GppA_III"/>
    <property type="match status" value="1"/>
</dbReference>
<dbReference type="SUPFAM" id="SSF53067">
    <property type="entry name" value="Actin-like ATPase domain"/>
    <property type="match status" value="2"/>
</dbReference>
<dbReference type="Pfam" id="PF02541">
    <property type="entry name" value="Ppx-GppA"/>
    <property type="match status" value="1"/>
</dbReference>
<name>A0A517M8H0_9BACT</name>
<evidence type="ECO:0000259" key="3">
    <source>
        <dbReference type="Pfam" id="PF21447"/>
    </source>
</evidence>
<keyword evidence="5" id="KW-1185">Reference proteome</keyword>
<dbReference type="RefSeq" id="WP_246105882.1">
    <property type="nucleotide sequence ID" value="NZ_CP036261.1"/>
</dbReference>
<dbReference type="PIRSF" id="PIRSF001267">
    <property type="entry name" value="Pyrophosphatase_GppA_Ppx"/>
    <property type="match status" value="1"/>
</dbReference>
<dbReference type="Gene3D" id="1.10.3210.10">
    <property type="entry name" value="Hypothetical protein af1432"/>
    <property type="match status" value="1"/>
</dbReference>
<dbReference type="EMBL" id="CP036261">
    <property type="protein sequence ID" value="QDS91173.1"/>
    <property type="molecule type" value="Genomic_DNA"/>
</dbReference>
<dbReference type="KEGG" id="ruv:EC9_53930"/>
<dbReference type="InterPro" id="IPR043129">
    <property type="entry name" value="ATPase_NBD"/>
</dbReference>
<dbReference type="GO" id="GO:0004309">
    <property type="term" value="F:exopolyphosphatase activity"/>
    <property type="evidence" value="ECO:0007669"/>
    <property type="project" value="UniProtKB-EC"/>
</dbReference>
<dbReference type="SUPFAM" id="SSF109604">
    <property type="entry name" value="HD-domain/PDEase-like"/>
    <property type="match status" value="1"/>
</dbReference>
<dbReference type="PANTHER" id="PTHR30005:SF0">
    <property type="entry name" value="RETROGRADE REGULATION PROTEIN 2"/>
    <property type="match status" value="1"/>
</dbReference>
<dbReference type="CDD" id="cd24006">
    <property type="entry name" value="ASKHA_NBD_PPX_GppA"/>
    <property type="match status" value="1"/>
</dbReference>
<evidence type="ECO:0000259" key="2">
    <source>
        <dbReference type="Pfam" id="PF02541"/>
    </source>
</evidence>